<reference evidence="2" key="1">
    <citation type="submission" date="2018-05" db="EMBL/GenBank/DDBJ databases">
        <authorList>
            <person name="Lanie J.A."/>
            <person name="Ng W.-L."/>
            <person name="Kazmierczak K.M."/>
            <person name="Andrzejewski T.M."/>
            <person name="Davidsen T.M."/>
            <person name="Wayne K.J."/>
            <person name="Tettelin H."/>
            <person name="Glass J.I."/>
            <person name="Rusch D."/>
            <person name="Podicherti R."/>
            <person name="Tsui H.-C.T."/>
            <person name="Winkler M.E."/>
        </authorList>
    </citation>
    <scope>NUCLEOTIDE SEQUENCE</scope>
</reference>
<keyword evidence="1" id="KW-0472">Membrane</keyword>
<evidence type="ECO:0000256" key="1">
    <source>
        <dbReference type="SAM" id="Phobius"/>
    </source>
</evidence>
<dbReference type="AlphaFoldDB" id="A0A382PXN8"/>
<gene>
    <name evidence="2" type="ORF">METZ01_LOCUS330404</name>
</gene>
<accession>A0A382PXN8</accession>
<sequence>MNDLLNFPLVPAGLVVVGMALLWAGPWPLGLPVLVAGTGELVVVLWRLAWD</sequence>
<organism evidence="2">
    <name type="scientific">marine metagenome</name>
    <dbReference type="NCBI Taxonomy" id="408172"/>
    <lineage>
        <taxon>unclassified sequences</taxon>
        <taxon>metagenomes</taxon>
        <taxon>ecological metagenomes</taxon>
    </lineage>
</organism>
<proteinExistence type="predicted"/>
<keyword evidence="1" id="KW-1133">Transmembrane helix</keyword>
<name>A0A382PXN8_9ZZZZ</name>
<feature type="transmembrane region" description="Helical" evidence="1">
    <location>
        <begin position="31"/>
        <end position="50"/>
    </location>
</feature>
<feature type="transmembrane region" description="Helical" evidence="1">
    <location>
        <begin position="7"/>
        <end position="25"/>
    </location>
</feature>
<protein>
    <submittedName>
        <fullName evidence="2">Uncharacterized protein</fullName>
    </submittedName>
</protein>
<dbReference type="EMBL" id="UINC01110201">
    <property type="protein sequence ID" value="SVC77550.1"/>
    <property type="molecule type" value="Genomic_DNA"/>
</dbReference>
<evidence type="ECO:0000313" key="2">
    <source>
        <dbReference type="EMBL" id="SVC77550.1"/>
    </source>
</evidence>
<keyword evidence="1" id="KW-0812">Transmembrane</keyword>